<feature type="binding site" description="in dimeric form" evidence="16">
    <location>
        <position position="203"/>
    </location>
    <ligand>
        <name>Ca(2+)</name>
        <dbReference type="ChEBI" id="CHEBI:29108"/>
        <label>1</label>
    </ligand>
</feature>
<evidence type="ECO:0000256" key="12">
    <source>
        <dbReference type="ARBA" id="ARBA00023098"/>
    </source>
</evidence>
<dbReference type="PANTHER" id="PTHR40457">
    <property type="entry name" value="PHOSPHOLIPASE A1"/>
    <property type="match status" value="1"/>
</dbReference>
<evidence type="ECO:0000256" key="14">
    <source>
        <dbReference type="ARBA" id="ARBA00023237"/>
    </source>
</evidence>
<evidence type="ECO:0000256" key="7">
    <source>
        <dbReference type="ARBA" id="ARBA00022723"/>
    </source>
</evidence>
<evidence type="ECO:0000256" key="8">
    <source>
        <dbReference type="ARBA" id="ARBA00022729"/>
    </source>
</evidence>
<protein>
    <recommendedName>
        <fullName evidence="17">Phospholipase A1</fullName>
        <ecNumber evidence="17">3.1.1.32</ecNumber>
        <ecNumber evidence="17">3.1.1.4</ecNumber>
    </recommendedName>
    <alternativeName>
        <fullName evidence="17">Phosphatidylcholine 1-acylhydrolase</fullName>
    </alternativeName>
</protein>
<comment type="caution">
    <text evidence="19">The sequence shown here is derived from an EMBL/GenBank/DDBJ whole genome shotgun (WGS) entry which is preliminary data.</text>
</comment>
<feature type="active site" description="Nucleophile" evidence="15">
    <location>
        <position position="242"/>
    </location>
</feature>
<evidence type="ECO:0000313" key="19">
    <source>
        <dbReference type="EMBL" id="MBK0391026.1"/>
    </source>
</evidence>
<feature type="binding site" description="in dimeric form" evidence="16">
    <location>
        <position position="250"/>
    </location>
    <ligand>
        <name>Ca(2+)</name>
        <dbReference type="ChEBI" id="CHEBI:29108"/>
        <label>1</label>
    </ligand>
</feature>
<comment type="catalytic activity">
    <reaction evidence="1 17">
        <text>a 1,2-diacyl-sn-glycero-3-phosphocholine + H2O = a 2-acyl-sn-glycero-3-phosphocholine + a fatty acid + H(+)</text>
        <dbReference type="Rhea" id="RHEA:18689"/>
        <dbReference type="ChEBI" id="CHEBI:15377"/>
        <dbReference type="ChEBI" id="CHEBI:15378"/>
        <dbReference type="ChEBI" id="CHEBI:28868"/>
        <dbReference type="ChEBI" id="CHEBI:57643"/>
        <dbReference type="ChEBI" id="CHEBI:57875"/>
        <dbReference type="EC" id="3.1.1.32"/>
    </reaction>
</comment>
<keyword evidence="8 17" id="KW-0732">Signal</keyword>
<keyword evidence="5" id="KW-1134">Transmembrane beta strand</keyword>
<dbReference type="PANTHER" id="PTHR40457:SF1">
    <property type="entry name" value="PHOSPHOLIPASE A1"/>
    <property type="match status" value="1"/>
</dbReference>
<evidence type="ECO:0000313" key="20">
    <source>
        <dbReference type="Proteomes" id="UP000617041"/>
    </source>
</evidence>
<keyword evidence="6" id="KW-0812">Transmembrane</keyword>
<gene>
    <name evidence="19" type="ORF">I8E28_00355</name>
</gene>
<comment type="function">
    <text evidence="17">Hydrolysis of phosphatidylcholine with phospholipase A2 (EC 3.1.1.4) and phospholipase A1 (EC 3.1.1.32) activities.</text>
</comment>
<dbReference type="InterPro" id="IPR003187">
    <property type="entry name" value="PLipase_A1"/>
</dbReference>
<dbReference type="CDD" id="cd00541">
    <property type="entry name" value="OMPLA"/>
    <property type="match status" value="1"/>
</dbReference>
<keyword evidence="12 17" id="KW-0443">Lipid metabolism</keyword>
<evidence type="ECO:0000256" key="5">
    <source>
        <dbReference type="ARBA" id="ARBA00022452"/>
    </source>
</evidence>
<feature type="signal peptide" evidence="17">
    <location>
        <begin position="1"/>
        <end position="19"/>
    </location>
</feature>
<evidence type="ECO:0000256" key="2">
    <source>
        <dbReference type="ARBA" id="ARBA00001604"/>
    </source>
</evidence>
<evidence type="ECO:0000256" key="18">
    <source>
        <dbReference type="SAM" id="MobiDB-lite"/>
    </source>
</evidence>
<keyword evidence="9 17" id="KW-0378">Hydrolase</keyword>
<dbReference type="GO" id="GO:0009279">
    <property type="term" value="C:cell outer membrane"/>
    <property type="evidence" value="ECO:0007669"/>
    <property type="project" value="UniProtKB-SubCell"/>
</dbReference>
<keyword evidence="7 16" id="KW-0479">Metal-binding</keyword>
<dbReference type="GO" id="GO:0004623">
    <property type="term" value="F:phospholipase A2 activity"/>
    <property type="evidence" value="ECO:0007669"/>
    <property type="project" value="UniProtKB-EC"/>
</dbReference>
<dbReference type="GO" id="GO:0008970">
    <property type="term" value="F:phospholipase A1 activity"/>
    <property type="evidence" value="ECO:0007669"/>
    <property type="project" value="UniProtKB-EC"/>
</dbReference>
<dbReference type="GO" id="GO:0016042">
    <property type="term" value="P:lipid catabolic process"/>
    <property type="evidence" value="ECO:0007669"/>
    <property type="project" value="UniProtKB-KW"/>
</dbReference>
<dbReference type="RefSeq" id="WP_200785874.1">
    <property type="nucleotide sequence ID" value="NZ_JAEDAO010000001.1"/>
</dbReference>
<keyword evidence="10 16" id="KW-0106">Calcium</keyword>
<feature type="binding site" description="in dimeric form" evidence="16">
    <location>
        <position position="286"/>
    </location>
    <ligand>
        <name>Ca(2+)</name>
        <dbReference type="ChEBI" id="CHEBI:29108"/>
        <label>1</label>
    </ligand>
</feature>
<feature type="chain" id="PRO_5038159324" description="Phospholipase A1" evidence="17">
    <location>
        <begin position="20"/>
        <end position="381"/>
    </location>
</feature>
<comment type="cofactor">
    <cofactor evidence="17">
        <name>Ca(2+)</name>
        <dbReference type="ChEBI" id="CHEBI:29108"/>
    </cofactor>
    <text evidence="17">Binds 1 Ca(2+) ion per monomer. In the dimeric form the Ca(2+) is bound by different amino acids with binding of each Ca(2+) shared with ligands coming from each monomer. The Ca(2+) ion may have a role in catalysis.</text>
</comment>
<evidence type="ECO:0000256" key="15">
    <source>
        <dbReference type="PIRSR" id="PIRSR603187-1"/>
    </source>
</evidence>
<proteinExistence type="inferred from homology"/>
<dbReference type="AlphaFoldDB" id="A0A934PYC0"/>
<evidence type="ECO:0000256" key="17">
    <source>
        <dbReference type="RuleBase" id="RU366027"/>
    </source>
</evidence>
<evidence type="ECO:0000256" key="10">
    <source>
        <dbReference type="ARBA" id="ARBA00022837"/>
    </source>
</evidence>
<evidence type="ECO:0000256" key="3">
    <source>
        <dbReference type="ARBA" id="ARBA00010525"/>
    </source>
</evidence>
<dbReference type="InterPro" id="IPR036541">
    <property type="entry name" value="PLipase_A1_sf"/>
</dbReference>
<evidence type="ECO:0000256" key="9">
    <source>
        <dbReference type="ARBA" id="ARBA00022801"/>
    </source>
</evidence>
<dbReference type="SUPFAM" id="SSF56931">
    <property type="entry name" value="Outer membrane phospholipase A (OMPLA)"/>
    <property type="match status" value="1"/>
</dbReference>
<feature type="active site" description="Proton acceptor" evidence="15">
    <location>
        <position position="240"/>
    </location>
</feature>
<dbReference type="GO" id="GO:0046872">
    <property type="term" value="F:metal ion binding"/>
    <property type="evidence" value="ECO:0007669"/>
    <property type="project" value="UniProtKB-KW"/>
</dbReference>
<dbReference type="Proteomes" id="UP000617041">
    <property type="component" value="Unassembled WGS sequence"/>
</dbReference>
<evidence type="ECO:0000256" key="4">
    <source>
        <dbReference type="ARBA" id="ARBA00011702"/>
    </source>
</evidence>
<evidence type="ECO:0000256" key="11">
    <source>
        <dbReference type="ARBA" id="ARBA00022963"/>
    </source>
</evidence>
<evidence type="ECO:0000256" key="13">
    <source>
        <dbReference type="ARBA" id="ARBA00023136"/>
    </source>
</evidence>
<reference evidence="19" key="1">
    <citation type="submission" date="2020-12" db="EMBL/GenBank/DDBJ databases">
        <title>Ramlibacter sp. nov., isolated from a freshwater alga, Cryptomonas.</title>
        <authorList>
            <person name="Kim H.M."/>
            <person name="Jeon C.O."/>
        </authorList>
    </citation>
    <scope>NUCLEOTIDE SEQUENCE</scope>
    <source>
        <strain evidence="19">CrO1</strain>
    </source>
</reference>
<keyword evidence="20" id="KW-1185">Reference proteome</keyword>
<comment type="similarity">
    <text evidence="3 17">Belongs to the phospholipase A1 family.</text>
</comment>
<dbReference type="EC" id="3.1.1.4" evidence="17"/>
<feature type="region of interest" description="Disordered" evidence="18">
    <location>
        <begin position="55"/>
        <end position="75"/>
    </location>
</feature>
<sequence length="381" mass="41766">MRSTNVLAALCLLPLGAWAADDTAWQACTREQQPTARLACFDAWARTQAAPAITAPPAPAAAPATAATTPPAPSPDLPALEVAEAALARPSARCGSDPSASPLARYWELEKASGCGVFRIRIYRPMQLSVVHSNSINTQPTSENPLNSVATAEPYRKTETRIQLSVRTKVAEGLLTGEGPLRDSLWFGYTQQSSWQLFTPDLSRPFRNTDHEPEIVYIHPVTLRAPGNWTVRYGGLGLVHQSNGQSLPRSRSWNRAYVMVGADHPDGWTLQARAWRRLPEDAADDDNPGISSYVGRAELLAGVTTAGGQTVSVTWRTPLRDWTRRGSVRLEWMLPLGAGDEIGQFGRLRLHTQLFNGFGDSLLDYNRRRTVFSVGLSLVDW</sequence>
<dbReference type="Pfam" id="PF02253">
    <property type="entry name" value="PLA1"/>
    <property type="match status" value="1"/>
</dbReference>
<name>A0A934PYC0_9BURK</name>
<comment type="subcellular location">
    <subcellularLocation>
        <location evidence="17">Cell outer membrane</location>
        <topology evidence="17">Multi-pass membrane protein</topology>
    </subcellularLocation>
    <text evidence="17">One of the very few enzymes located there.</text>
</comment>
<evidence type="ECO:0000256" key="1">
    <source>
        <dbReference type="ARBA" id="ARBA00000111"/>
    </source>
</evidence>
<dbReference type="EMBL" id="JAEDAO010000001">
    <property type="protein sequence ID" value="MBK0391026.1"/>
    <property type="molecule type" value="Genomic_DNA"/>
</dbReference>
<dbReference type="PRINTS" id="PR01486">
    <property type="entry name" value="PHPHLIPASEA1"/>
</dbReference>
<evidence type="ECO:0000256" key="6">
    <source>
        <dbReference type="ARBA" id="ARBA00022692"/>
    </source>
</evidence>
<comment type="catalytic activity">
    <reaction evidence="2 17">
        <text>a 1,2-diacyl-sn-glycero-3-phosphocholine + H2O = a 1-acyl-sn-glycero-3-phosphocholine + a fatty acid + H(+)</text>
        <dbReference type="Rhea" id="RHEA:15801"/>
        <dbReference type="ChEBI" id="CHEBI:15377"/>
        <dbReference type="ChEBI" id="CHEBI:15378"/>
        <dbReference type="ChEBI" id="CHEBI:28868"/>
        <dbReference type="ChEBI" id="CHEBI:57643"/>
        <dbReference type="ChEBI" id="CHEBI:58168"/>
        <dbReference type="EC" id="3.1.1.4"/>
    </reaction>
</comment>
<accession>A0A934PYC0</accession>
<keyword evidence="13" id="KW-0472">Membrane</keyword>
<comment type="subunit">
    <text evidence="4 17">Homodimer; dimerization is reversible, and the dimeric form is the active one.</text>
</comment>
<keyword evidence="11 17" id="KW-0442">Lipid degradation</keyword>
<keyword evidence="14 17" id="KW-0998">Cell outer membrane</keyword>
<dbReference type="EC" id="3.1.1.32" evidence="17"/>
<evidence type="ECO:0000256" key="16">
    <source>
        <dbReference type="PIRSR" id="PIRSR603187-2"/>
    </source>
</evidence>
<organism evidence="19 20">
    <name type="scientific">Ramlibacter algicola</name>
    <dbReference type="NCBI Taxonomy" id="2795217"/>
    <lineage>
        <taxon>Bacteria</taxon>
        <taxon>Pseudomonadati</taxon>
        <taxon>Pseudomonadota</taxon>
        <taxon>Betaproteobacteria</taxon>
        <taxon>Burkholderiales</taxon>
        <taxon>Comamonadaceae</taxon>
        <taxon>Ramlibacter</taxon>
    </lineage>
</organism>
<dbReference type="Gene3D" id="2.40.230.10">
    <property type="entry name" value="Phospholipase A1"/>
    <property type="match status" value="1"/>
</dbReference>